<gene>
    <name evidence="2" type="ORF">D1B33_04505</name>
</gene>
<dbReference type="OrthoDB" id="569879at2"/>
<name>A0A396SGD5_9BACL</name>
<proteinExistence type="predicted"/>
<dbReference type="Pfam" id="PF08378">
    <property type="entry name" value="NERD"/>
    <property type="match status" value="1"/>
</dbReference>
<reference evidence="2 3" key="1">
    <citation type="submission" date="2018-08" db="EMBL/GenBank/DDBJ databases">
        <title>Lysinibacillus sp. YLB-03 draft genome sequence.</title>
        <authorList>
            <person name="Yu L."/>
        </authorList>
    </citation>
    <scope>NUCLEOTIDE SEQUENCE [LARGE SCALE GENOMIC DNA]</scope>
    <source>
        <strain evidence="2 3">YLB-03</strain>
    </source>
</reference>
<dbReference type="AlphaFoldDB" id="A0A396SGD5"/>
<organism evidence="2 3">
    <name type="scientific">Ureibacillus yapensis</name>
    <dbReference type="NCBI Taxonomy" id="2304605"/>
    <lineage>
        <taxon>Bacteria</taxon>
        <taxon>Bacillati</taxon>
        <taxon>Bacillota</taxon>
        <taxon>Bacilli</taxon>
        <taxon>Bacillales</taxon>
        <taxon>Caryophanaceae</taxon>
        <taxon>Ureibacillus</taxon>
    </lineage>
</organism>
<comment type="caution">
    <text evidence="2">The sequence shown here is derived from an EMBL/GenBank/DDBJ whole genome shotgun (WGS) entry which is preliminary data.</text>
</comment>
<dbReference type="PROSITE" id="PS50965">
    <property type="entry name" value="NERD"/>
    <property type="match status" value="1"/>
</dbReference>
<protein>
    <submittedName>
        <fullName evidence="2">NERD domain-containing protein</fullName>
    </submittedName>
</protein>
<evidence type="ECO:0000259" key="1">
    <source>
        <dbReference type="PROSITE" id="PS50965"/>
    </source>
</evidence>
<feature type="domain" description="NERD" evidence="1">
    <location>
        <begin position="41"/>
        <end position="160"/>
    </location>
</feature>
<evidence type="ECO:0000313" key="2">
    <source>
        <dbReference type="EMBL" id="RHW40112.1"/>
    </source>
</evidence>
<keyword evidence="3" id="KW-1185">Reference proteome</keyword>
<dbReference type="RefSeq" id="WP_118875126.1">
    <property type="nucleotide sequence ID" value="NZ_QWEI01000001.1"/>
</dbReference>
<evidence type="ECO:0000313" key="3">
    <source>
        <dbReference type="Proteomes" id="UP000265692"/>
    </source>
</evidence>
<dbReference type="EMBL" id="QWEI01000001">
    <property type="protein sequence ID" value="RHW40112.1"/>
    <property type="molecule type" value="Genomic_DNA"/>
</dbReference>
<dbReference type="InterPro" id="IPR011528">
    <property type="entry name" value="NERD"/>
</dbReference>
<sequence length="326" mass="38309">MIKWKRNEPDTIPLLECILRRLCGDDPLYSQYEEKLKREKAGFYGEQRLDREWLDFQIQCPFVLLNGLRFENKDAFTHQIDALFLCPYFIFVMEVKNIAGRIDINDETNQCIRTRADGRMEGFTNPVDQVRRHGGFVREFLRELGIAIPVVSGVVFANPYSIIGEVNARDVLVFQVSGLRYKMGKLFARYKERIIEDTEMHSIAEELIRKRRLGSSWQPKIDSQRLKRGVLCPGCNHGVQMHYKYGSWHCSRCGNNDESAFYEALNDYRLLWGERLTNGEFREFFGIESRKTAYRILNSLDLKCEGERRYKNYLIPSTISEMSHRK</sequence>
<dbReference type="Proteomes" id="UP000265692">
    <property type="component" value="Unassembled WGS sequence"/>
</dbReference>
<accession>A0A396SGD5</accession>